<evidence type="ECO:0000256" key="2">
    <source>
        <dbReference type="ARBA" id="ARBA00023015"/>
    </source>
</evidence>
<keyword evidence="5" id="KW-0539">Nucleus</keyword>
<evidence type="ECO:0000259" key="7">
    <source>
        <dbReference type="SMART" id="SM01372"/>
    </source>
</evidence>
<comment type="similarity">
    <text evidence="1 5">Belongs to the E2F/DP family.</text>
</comment>
<dbReference type="Pfam" id="PF02319">
    <property type="entry name" value="WHD_E2F_TDP"/>
    <property type="match status" value="2"/>
</dbReference>
<dbReference type="SMART" id="SM01372">
    <property type="entry name" value="E2F_TDP"/>
    <property type="match status" value="2"/>
</dbReference>
<evidence type="ECO:0000313" key="8">
    <source>
        <dbReference type="EMBL" id="CAB3411425.1"/>
    </source>
</evidence>
<feature type="region of interest" description="Disordered" evidence="6">
    <location>
        <begin position="26"/>
        <end position="90"/>
    </location>
</feature>
<evidence type="ECO:0000256" key="3">
    <source>
        <dbReference type="ARBA" id="ARBA00023125"/>
    </source>
</evidence>
<dbReference type="InterPro" id="IPR015633">
    <property type="entry name" value="E2F"/>
</dbReference>
<keyword evidence="9" id="KW-1185">Reference proteome</keyword>
<dbReference type="FunFam" id="1.10.10.10:FF:000832">
    <property type="entry name" value="E2F-like (Mammalian transcription factor)"/>
    <property type="match status" value="1"/>
</dbReference>
<feature type="compositionally biased region" description="Polar residues" evidence="6">
    <location>
        <begin position="484"/>
        <end position="496"/>
    </location>
</feature>
<keyword evidence="2 5" id="KW-0805">Transcription regulation</keyword>
<comment type="caution">
    <text evidence="8">The sequence shown here is derived from an EMBL/GenBank/DDBJ whole genome shotgun (WGS) entry which is preliminary data.</text>
</comment>
<evidence type="ECO:0000256" key="6">
    <source>
        <dbReference type="SAM" id="MobiDB-lite"/>
    </source>
</evidence>
<dbReference type="InterPro" id="IPR003316">
    <property type="entry name" value="E2F_WHTH_DNA-bd_dom"/>
</dbReference>
<dbReference type="GO" id="GO:0000978">
    <property type="term" value="F:RNA polymerase II cis-regulatory region sequence-specific DNA binding"/>
    <property type="evidence" value="ECO:0007669"/>
    <property type="project" value="InterPro"/>
</dbReference>
<feature type="domain" description="E2F/DP family winged-helix DNA-binding" evidence="7">
    <location>
        <begin position="91"/>
        <end position="160"/>
    </location>
</feature>
<keyword evidence="3 5" id="KW-0238">DNA-binding</keyword>
<dbReference type="PANTHER" id="PTHR12081">
    <property type="entry name" value="TRANSCRIPTION FACTOR E2F"/>
    <property type="match status" value="1"/>
</dbReference>
<evidence type="ECO:0000313" key="9">
    <source>
        <dbReference type="Proteomes" id="UP000494206"/>
    </source>
</evidence>
<gene>
    <name evidence="8" type="ORF">CBOVIS_LOCUS12817</name>
</gene>
<dbReference type="InterPro" id="IPR036390">
    <property type="entry name" value="WH_DNA-bd_sf"/>
</dbReference>
<keyword evidence="4 5" id="KW-0804">Transcription</keyword>
<evidence type="ECO:0000256" key="5">
    <source>
        <dbReference type="RuleBase" id="RU003796"/>
    </source>
</evidence>
<protein>
    <recommendedName>
        <fullName evidence="7">E2F/DP family winged-helix DNA-binding domain-containing protein</fullName>
    </recommendedName>
</protein>
<feature type="region of interest" description="Disordered" evidence="6">
    <location>
        <begin position="467"/>
        <end position="496"/>
    </location>
</feature>
<evidence type="ECO:0000256" key="1">
    <source>
        <dbReference type="ARBA" id="ARBA00010940"/>
    </source>
</evidence>
<dbReference type="PANTHER" id="PTHR12081:SF7">
    <property type="entry name" value="TRANSCRIPTION FACTOR EFL-3"/>
    <property type="match status" value="1"/>
</dbReference>
<dbReference type="EMBL" id="CADEPM010000013">
    <property type="protein sequence ID" value="CAB3411425.1"/>
    <property type="molecule type" value="Genomic_DNA"/>
</dbReference>
<evidence type="ECO:0000256" key="4">
    <source>
        <dbReference type="ARBA" id="ARBA00023163"/>
    </source>
</evidence>
<dbReference type="AlphaFoldDB" id="A0A8S1FC09"/>
<dbReference type="Gene3D" id="1.10.10.10">
    <property type="entry name" value="Winged helix-like DNA-binding domain superfamily/Winged helix DNA-binding domain"/>
    <property type="match status" value="2"/>
</dbReference>
<dbReference type="GO" id="GO:0090575">
    <property type="term" value="C:RNA polymerase II transcription regulator complex"/>
    <property type="evidence" value="ECO:0007669"/>
    <property type="project" value="TreeGrafter"/>
</dbReference>
<dbReference type="InterPro" id="IPR036388">
    <property type="entry name" value="WH-like_DNA-bd_sf"/>
</dbReference>
<accession>A0A8S1FC09</accession>
<reference evidence="8 9" key="1">
    <citation type="submission" date="2020-04" db="EMBL/GenBank/DDBJ databases">
        <authorList>
            <person name="Laetsch R D."/>
            <person name="Stevens L."/>
            <person name="Kumar S."/>
            <person name="Blaxter L. M."/>
        </authorList>
    </citation>
    <scope>NUCLEOTIDE SEQUENCE [LARGE SCALE GENOMIC DNA]</scope>
</reference>
<organism evidence="8 9">
    <name type="scientific">Caenorhabditis bovis</name>
    <dbReference type="NCBI Taxonomy" id="2654633"/>
    <lineage>
        <taxon>Eukaryota</taxon>
        <taxon>Metazoa</taxon>
        <taxon>Ecdysozoa</taxon>
        <taxon>Nematoda</taxon>
        <taxon>Chromadorea</taxon>
        <taxon>Rhabditida</taxon>
        <taxon>Rhabditina</taxon>
        <taxon>Rhabditomorpha</taxon>
        <taxon>Rhabditoidea</taxon>
        <taxon>Rhabditidae</taxon>
        <taxon>Peloderinae</taxon>
        <taxon>Caenorhabditis</taxon>
    </lineage>
</organism>
<feature type="compositionally biased region" description="Polar residues" evidence="6">
    <location>
        <begin position="48"/>
        <end position="65"/>
    </location>
</feature>
<dbReference type="SUPFAM" id="SSF46785">
    <property type="entry name" value="Winged helix' DNA-binding domain"/>
    <property type="match status" value="2"/>
</dbReference>
<proteinExistence type="inferred from homology"/>
<name>A0A8S1FC09_9PELO</name>
<comment type="subcellular location">
    <subcellularLocation>
        <location evidence="5">Nucleus</location>
    </subcellularLocation>
</comment>
<dbReference type="Proteomes" id="UP000494206">
    <property type="component" value="Unassembled WGS sequence"/>
</dbReference>
<dbReference type="OrthoDB" id="5318at2759"/>
<feature type="domain" description="E2F/DP family winged-helix DNA-binding" evidence="7">
    <location>
        <begin position="239"/>
        <end position="326"/>
    </location>
</feature>
<dbReference type="GO" id="GO:0000981">
    <property type="term" value="F:DNA-binding transcription factor activity, RNA polymerase II-specific"/>
    <property type="evidence" value="ECO:0007669"/>
    <property type="project" value="TreeGrafter"/>
</dbReference>
<dbReference type="FunFam" id="1.10.10.10:FF:000629">
    <property type="entry name" value="Transcription factor E2F/dimerization partner"/>
    <property type="match status" value="1"/>
</dbReference>
<sequence length="534" mass="59763">MAHFYGSTFSIEANKENIPPGMERLIKNEQLVLPEPRQHRHQNDDNENGTSPRPSPAMSQLSDASFVSCHDSPIVNNSADEGDEDGEITSRKEKSLGLLCQRFLIAMNEETRNSQNKEVHLETVAKKMNVEKRRIYDIVNVMEALDAMQKTNKSFYQWQGLEDLPKLMCDLQAEAVSEGLPDRVLRVEQAMCSFTELASPSGGKKEIVGSLVGPTPSTSTVVPKLENDRKSRVDNRDRQGRNSLAQLCRRFLMVLLSNPKNVRKVSLDVASTVLIKDPDTEGFEPPSRSRCRRLYDIANVLVALGLIKKVHYLFGTKKIPLFVYCGPEPDYNATFDVYESVERLLSSQATTPLTPTIKATTERIVQQIAGFGKRSASETHLDEKNANKIAKVSDGIQSNCNLMMFADLDKFRLDALAHHFSIMPPYLPSTSSQPIFSTFPPSAPIPSPNRLSENFVMPLMENKSLPLKPTLPVPKPTRVPFGERTNTLAKNNTPPMKHSMSNILGNSNRQNVPQFEHTETSAFQVVKKEAVREK</sequence>